<dbReference type="SUPFAM" id="SSF47473">
    <property type="entry name" value="EF-hand"/>
    <property type="match status" value="1"/>
</dbReference>
<feature type="domain" description="EF-hand" evidence="2">
    <location>
        <begin position="56"/>
        <end position="91"/>
    </location>
</feature>
<evidence type="ECO:0000259" key="2">
    <source>
        <dbReference type="PROSITE" id="PS50222"/>
    </source>
</evidence>
<dbReference type="InterPro" id="IPR002048">
    <property type="entry name" value="EF_hand_dom"/>
</dbReference>
<dbReference type="Pfam" id="PF13202">
    <property type="entry name" value="EF-hand_5"/>
    <property type="match status" value="3"/>
</dbReference>
<dbReference type="PROSITE" id="PS50222">
    <property type="entry name" value="EF_HAND_2"/>
    <property type="match status" value="3"/>
</dbReference>
<dbReference type="InterPro" id="IPR011992">
    <property type="entry name" value="EF-hand-dom_pair"/>
</dbReference>
<dbReference type="PROSITE" id="PS00018">
    <property type="entry name" value="EF_HAND_1"/>
    <property type="match status" value="3"/>
</dbReference>
<sequence>MVSDFRKKKLLHVFTAFFDTNGSGTIDKKDFDLAIERISKSRGWSAGDAQYKEVQDTLLKVWDGLSSADIDNDGQVSKEEWISLWEKFSSSPSDWQNLYCKFIFQLEDASNDGSIDSEEFSSVYASFGLDKAEAASAFQKLSKGKSSVSFAEFQELFKEYFASEDVNAPGNFVFGKTSF</sequence>
<evidence type="ECO:0000313" key="4">
    <source>
        <dbReference type="RefSeq" id="XP_028035818.1"/>
    </source>
</evidence>
<feature type="domain" description="EF-hand" evidence="2">
    <location>
        <begin position="95"/>
        <end position="130"/>
    </location>
</feature>
<dbReference type="OrthoDB" id="9974725at2759"/>
<evidence type="ECO:0000313" key="3">
    <source>
        <dbReference type="Proteomes" id="UP000504629"/>
    </source>
</evidence>
<dbReference type="KEGG" id="bman:114247149"/>
<name>A0A6J2K2C2_BOMMA</name>
<gene>
    <name evidence="4" type="primary">LOC114247149</name>
</gene>
<dbReference type="InterPro" id="IPR018247">
    <property type="entry name" value="EF_Hand_1_Ca_BS"/>
</dbReference>
<dbReference type="SMART" id="SM00054">
    <property type="entry name" value="EFh"/>
    <property type="match status" value="3"/>
</dbReference>
<evidence type="ECO:0000256" key="1">
    <source>
        <dbReference type="ARBA" id="ARBA00022837"/>
    </source>
</evidence>
<reference evidence="4" key="1">
    <citation type="submission" date="2025-08" db="UniProtKB">
        <authorList>
            <consortium name="RefSeq"/>
        </authorList>
    </citation>
    <scope>IDENTIFICATION</scope>
    <source>
        <tissue evidence="4">Silk gland</tissue>
    </source>
</reference>
<feature type="domain" description="EF-hand" evidence="2">
    <location>
        <begin position="5"/>
        <end position="41"/>
    </location>
</feature>
<dbReference type="AlphaFoldDB" id="A0A6J2K2C2"/>
<dbReference type="RefSeq" id="XP_028035818.1">
    <property type="nucleotide sequence ID" value="XM_028180017.1"/>
</dbReference>
<keyword evidence="1" id="KW-0106">Calcium</keyword>
<proteinExistence type="predicted"/>
<organism evidence="3 4">
    <name type="scientific">Bombyx mandarina</name>
    <name type="common">Wild silk moth</name>
    <name type="synonym">Wild silkworm</name>
    <dbReference type="NCBI Taxonomy" id="7092"/>
    <lineage>
        <taxon>Eukaryota</taxon>
        <taxon>Metazoa</taxon>
        <taxon>Ecdysozoa</taxon>
        <taxon>Arthropoda</taxon>
        <taxon>Hexapoda</taxon>
        <taxon>Insecta</taxon>
        <taxon>Pterygota</taxon>
        <taxon>Neoptera</taxon>
        <taxon>Endopterygota</taxon>
        <taxon>Lepidoptera</taxon>
        <taxon>Glossata</taxon>
        <taxon>Ditrysia</taxon>
        <taxon>Bombycoidea</taxon>
        <taxon>Bombycidae</taxon>
        <taxon>Bombycinae</taxon>
        <taxon>Bombyx</taxon>
    </lineage>
</organism>
<dbReference type="GO" id="GO:0005509">
    <property type="term" value="F:calcium ion binding"/>
    <property type="evidence" value="ECO:0007669"/>
    <property type="project" value="InterPro"/>
</dbReference>
<dbReference type="GeneID" id="114247149"/>
<keyword evidence="3" id="KW-1185">Reference proteome</keyword>
<dbReference type="Proteomes" id="UP000504629">
    <property type="component" value="Unplaced"/>
</dbReference>
<accession>A0A6J2K2C2</accession>
<dbReference type="Gene3D" id="1.10.238.10">
    <property type="entry name" value="EF-hand"/>
    <property type="match status" value="1"/>
</dbReference>
<protein>
    <submittedName>
        <fullName evidence="4">Sarcoplasmic calcium-binding proteins I, III, and IV-like</fullName>
    </submittedName>
</protein>